<dbReference type="AlphaFoldDB" id="X1RWF7"/>
<keyword evidence="1" id="KW-0159">Chromosome partition</keyword>
<organism evidence="3">
    <name type="scientific">marine sediment metagenome</name>
    <dbReference type="NCBI Taxonomy" id="412755"/>
    <lineage>
        <taxon>unclassified sequences</taxon>
        <taxon>metagenomes</taxon>
        <taxon>ecological metagenomes</taxon>
    </lineage>
</organism>
<feature type="domain" description="ParB-like N-terminal" evidence="2">
    <location>
        <begin position="4"/>
        <end position="93"/>
    </location>
</feature>
<dbReference type="PANTHER" id="PTHR33375">
    <property type="entry name" value="CHROMOSOME-PARTITIONING PROTEIN PARB-RELATED"/>
    <property type="match status" value="1"/>
</dbReference>
<dbReference type="GO" id="GO:0007059">
    <property type="term" value="P:chromosome segregation"/>
    <property type="evidence" value="ECO:0007669"/>
    <property type="project" value="UniProtKB-KW"/>
</dbReference>
<dbReference type="InterPro" id="IPR003115">
    <property type="entry name" value="ParB_N"/>
</dbReference>
<proteinExistence type="predicted"/>
<evidence type="ECO:0000313" key="3">
    <source>
        <dbReference type="EMBL" id="GAI59849.1"/>
    </source>
</evidence>
<dbReference type="PANTHER" id="PTHR33375:SF1">
    <property type="entry name" value="CHROMOSOME-PARTITIONING PROTEIN PARB-RELATED"/>
    <property type="match status" value="1"/>
</dbReference>
<dbReference type="Gene3D" id="1.10.10.2830">
    <property type="match status" value="1"/>
</dbReference>
<dbReference type="NCBIfam" id="TIGR00180">
    <property type="entry name" value="parB_part"/>
    <property type="match status" value="1"/>
</dbReference>
<dbReference type="SMART" id="SM00470">
    <property type="entry name" value="ParB"/>
    <property type="match status" value="1"/>
</dbReference>
<dbReference type="GO" id="GO:0005694">
    <property type="term" value="C:chromosome"/>
    <property type="evidence" value="ECO:0007669"/>
    <property type="project" value="TreeGrafter"/>
</dbReference>
<dbReference type="SUPFAM" id="SSF109709">
    <property type="entry name" value="KorB DNA-binding domain-like"/>
    <property type="match status" value="1"/>
</dbReference>
<name>X1RWF7_9ZZZZ</name>
<dbReference type="Gene3D" id="3.90.1530.30">
    <property type="match status" value="1"/>
</dbReference>
<gene>
    <name evidence="3" type="ORF">S12H4_00780</name>
</gene>
<dbReference type="InterPro" id="IPR041468">
    <property type="entry name" value="HTH_ParB/Spo0J"/>
</dbReference>
<sequence length="257" mass="27719">MDVQNIPLEKIEAGEYAQRVDSEDEGISELAASIRRLGMLVPVVVCRHGDSFVLVAGHRRVRAAKDAGLEAVPAVVREAEGAEAKEVSFAENLFRKDLSPVELAAAITDCYKQGILTIDRLAEGLHRSAHWVQAQISLVSWPADVLEAIHNGKLSVSAASNLALVHDDIYRGFLVRQAVENGATARATAAWLQAWRSMAPPEEAVTREPVPAGERSTPAVPQAPCIVCGNVFRTDELSHVPVCVHCIHTIRNIGSTG</sequence>
<reference evidence="3" key="1">
    <citation type="journal article" date="2014" name="Front. Microbiol.">
        <title>High frequency of phylogenetically diverse reductive dehalogenase-homologous genes in deep subseafloor sedimentary metagenomes.</title>
        <authorList>
            <person name="Kawai M."/>
            <person name="Futagami T."/>
            <person name="Toyoda A."/>
            <person name="Takaki Y."/>
            <person name="Nishi S."/>
            <person name="Hori S."/>
            <person name="Arai W."/>
            <person name="Tsubouchi T."/>
            <person name="Morono Y."/>
            <person name="Uchiyama I."/>
            <person name="Ito T."/>
            <person name="Fujiyama A."/>
            <person name="Inagaki F."/>
            <person name="Takami H."/>
        </authorList>
    </citation>
    <scope>NUCLEOTIDE SEQUENCE</scope>
    <source>
        <strain evidence="3">Expedition CK06-06</strain>
    </source>
</reference>
<dbReference type="EMBL" id="BARW01000119">
    <property type="protein sequence ID" value="GAI59849.1"/>
    <property type="molecule type" value="Genomic_DNA"/>
</dbReference>
<dbReference type="SUPFAM" id="SSF110849">
    <property type="entry name" value="ParB/Sulfiredoxin"/>
    <property type="match status" value="1"/>
</dbReference>
<accession>X1RWF7</accession>
<dbReference type="Pfam" id="PF02195">
    <property type="entry name" value="ParB_N"/>
    <property type="match status" value="1"/>
</dbReference>
<comment type="caution">
    <text evidence="3">The sequence shown here is derived from an EMBL/GenBank/DDBJ whole genome shotgun (WGS) entry which is preliminary data.</text>
</comment>
<dbReference type="InterPro" id="IPR036086">
    <property type="entry name" value="ParB/Sulfiredoxin_sf"/>
</dbReference>
<evidence type="ECO:0000259" key="2">
    <source>
        <dbReference type="SMART" id="SM00470"/>
    </source>
</evidence>
<dbReference type="InterPro" id="IPR050336">
    <property type="entry name" value="Chromosome_partition/occlusion"/>
</dbReference>
<dbReference type="GO" id="GO:0003677">
    <property type="term" value="F:DNA binding"/>
    <property type="evidence" value="ECO:0007669"/>
    <property type="project" value="InterPro"/>
</dbReference>
<evidence type="ECO:0000256" key="1">
    <source>
        <dbReference type="ARBA" id="ARBA00022829"/>
    </source>
</evidence>
<dbReference type="InterPro" id="IPR004437">
    <property type="entry name" value="ParB/RepB/Spo0J"/>
</dbReference>
<protein>
    <recommendedName>
        <fullName evidence="2">ParB-like N-terminal domain-containing protein</fullName>
    </recommendedName>
</protein>
<dbReference type="Pfam" id="PF17762">
    <property type="entry name" value="HTH_ParB"/>
    <property type="match status" value="1"/>
</dbReference>